<dbReference type="InterPro" id="IPR000073">
    <property type="entry name" value="AB_hydrolase_1"/>
</dbReference>
<protein>
    <submittedName>
        <fullName evidence="2">Alpha/beta fold hydrolase</fullName>
    </submittedName>
</protein>
<evidence type="ECO:0000313" key="2">
    <source>
        <dbReference type="EMBL" id="MBO3734788.1"/>
    </source>
</evidence>
<reference evidence="2 3" key="1">
    <citation type="submission" date="2021-03" db="EMBL/GenBank/DDBJ databases">
        <title>Glycomyces sp. nov., a novel actinomycete isolated from soil.</title>
        <authorList>
            <person name="Yang X."/>
            <person name="Xu X."/>
        </authorList>
    </citation>
    <scope>NUCLEOTIDE SEQUENCE [LARGE SCALE GENOMIC DNA]</scope>
    <source>
        <strain evidence="2 3">NEAU-S30</strain>
    </source>
</reference>
<dbReference type="RefSeq" id="WP_208498163.1">
    <property type="nucleotide sequence ID" value="NZ_JAGFNP010000011.1"/>
</dbReference>
<dbReference type="GO" id="GO:0016787">
    <property type="term" value="F:hydrolase activity"/>
    <property type="evidence" value="ECO:0007669"/>
    <property type="project" value="UniProtKB-KW"/>
</dbReference>
<name>A0ABS3U7N4_9ACTN</name>
<sequence length="227" mass="23871">MSVIVLVHALGSSARAWQPQVAALAERHKVLAPDLPGHGEAPGPFGLEPAAFAVAELIAAEPEPVHLVGISVGATVAMLAALDDPARIASLTLSGGTAHAPGVALQRNLMRLMPTGMIAALMSGMYAGGRPDRKSQAKADLRTAGKRAFLTGLTELAALDLRPRLADLKTPALILCGTKDKENIAPARELAETLPNAHLDLIPEAGHIWNLQFPDLFTAKLTEFIDR</sequence>
<keyword evidence="2" id="KW-0378">Hydrolase</keyword>
<dbReference type="InterPro" id="IPR029058">
    <property type="entry name" value="AB_hydrolase_fold"/>
</dbReference>
<organism evidence="2 3">
    <name type="scientific">Glycomyces niveus</name>
    <dbReference type="NCBI Taxonomy" id="2820287"/>
    <lineage>
        <taxon>Bacteria</taxon>
        <taxon>Bacillati</taxon>
        <taxon>Actinomycetota</taxon>
        <taxon>Actinomycetes</taxon>
        <taxon>Glycomycetales</taxon>
        <taxon>Glycomycetaceae</taxon>
        <taxon>Glycomyces</taxon>
    </lineage>
</organism>
<dbReference type="SUPFAM" id="SSF53474">
    <property type="entry name" value="alpha/beta-Hydrolases"/>
    <property type="match status" value="1"/>
</dbReference>
<dbReference type="Gene3D" id="3.40.50.1820">
    <property type="entry name" value="alpha/beta hydrolase"/>
    <property type="match status" value="1"/>
</dbReference>
<comment type="caution">
    <text evidence="2">The sequence shown here is derived from an EMBL/GenBank/DDBJ whole genome shotgun (WGS) entry which is preliminary data.</text>
</comment>
<dbReference type="Pfam" id="PF12697">
    <property type="entry name" value="Abhydrolase_6"/>
    <property type="match status" value="1"/>
</dbReference>
<dbReference type="EMBL" id="JAGFNP010000011">
    <property type="protein sequence ID" value="MBO3734788.1"/>
    <property type="molecule type" value="Genomic_DNA"/>
</dbReference>
<feature type="domain" description="AB hydrolase-1" evidence="1">
    <location>
        <begin position="4"/>
        <end position="217"/>
    </location>
</feature>
<evidence type="ECO:0000259" key="1">
    <source>
        <dbReference type="Pfam" id="PF12697"/>
    </source>
</evidence>
<gene>
    <name evidence="2" type="ORF">J5V16_18330</name>
</gene>
<dbReference type="Proteomes" id="UP000681341">
    <property type="component" value="Unassembled WGS sequence"/>
</dbReference>
<keyword evidence="3" id="KW-1185">Reference proteome</keyword>
<evidence type="ECO:0000313" key="3">
    <source>
        <dbReference type="Proteomes" id="UP000681341"/>
    </source>
</evidence>
<proteinExistence type="predicted"/>
<dbReference type="PANTHER" id="PTHR43689:SF8">
    <property type="entry name" value="ALPHA_BETA-HYDROLASES SUPERFAMILY PROTEIN"/>
    <property type="match status" value="1"/>
</dbReference>
<dbReference type="PANTHER" id="PTHR43689">
    <property type="entry name" value="HYDROLASE"/>
    <property type="match status" value="1"/>
</dbReference>
<accession>A0ABS3U7N4</accession>